<sequence>MSWYSLSRGYKPMHMKISPFEWRSKASFLTLTTRSKDRDISICIGIKIFIFGLVNHPEIWRYLHLYGGQKLHFCGL</sequence>
<dbReference type="AlphaFoldDB" id="A0A124GQJ7"/>
<organism evidence="1 2">
    <name type="scientific">Penicillium freii</name>
    <dbReference type="NCBI Taxonomy" id="48697"/>
    <lineage>
        <taxon>Eukaryota</taxon>
        <taxon>Fungi</taxon>
        <taxon>Dikarya</taxon>
        <taxon>Ascomycota</taxon>
        <taxon>Pezizomycotina</taxon>
        <taxon>Eurotiomycetes</taxon>
        <taxon>Eurotiomycetidae</taxon>
        <taxon>Eurotiales</taxon>
        <taxon>Aspergillaceae</taxon>
        <taxon>Penicillium</taxon>
    </lineage>
</organism>
<reference evidence="1 2" key="1">
    <citation type="submission" date="2015-10" db="EMBL/GenBank/DDBJ databases">
        <title>Genome sequencing of Penicillium freii.</title>
        <authorList>
            <person name="Nguyen H.D."/>
            <person name="Visagie C.M."/>
            <person name="Seifert K.A."/>
        </authorList>
    </citation>
    <scope>NUCLEOTIDE SEQUENCE [LARGE SCALE GENOMIC DNA]</scope>
    <source>
        <strain evidence="1 2">DAOM 242723</strain>
    </source>
</reference>
<dbReference type="Proteomes" id="UP000055045">
    <property type="component" value="Unassembled WGS sequence"/>
</dbReference>
<protein>
    <submittedName>
        <fullName evidence="1">Uncharacterized protein</fullName>
    </submittedName>
</protein>
<evidence type="ECO:0000313" key="2">
    <source>
        <dbReference type="Proteomes" id="UP000055045"/>
    </source>
</evidence>
<name>A0A124GQJ7_PENFR</name>
<keyword evidence="2" id="KW-1185">Reference proteome</keyword>
<accession>A0A124GQJ7</accession>
<evidence type="ECO:0000313" key="1">
    <source>
        <dbReference type="EMBL" id="KUM58358.1"/>
    </source>
</evidence>
<proteinExistence type="predicted"/>
<gene>
    <name evidence="1" type="ORF">ACN42_g8792</name>
</gene>
<dbReference type="EMBL" id="LLXE01000289">
    <property type="protein sequence ID" value="KUM58358.1"/>
    <property type="molecule type" value="Genomic_DNA"/>
</dbReference>
<comment type="caution">
    <text evidence="1">The sequence shown here is derived from an EMBL/GenBank/DDBJ whole genome shotgun (WGS) entry which is preliminary data.</text>
</comment>